<organism evidence="1 2">
    <name type="scientific">Streptococcus salivarius K12</name>
    <dbReference type="NCBI Taxonomy" id="1200793"/>
    <lineage>
        <taxon>Bacteria</taxon>
        <taxon>Bacillati</taxon>
        <taxon>Bacillota</taxon>
        <taxon>Bacilli</taxon>
        <taxon>Lactobacillales</taxon>
        <taxon>Streptococcaceae</taxon>
        <taxon>Streptococcus</taxon>
    </lineage>
</organism>
<evidence type="ECO:0000313" key="2">
    <source>
        <dbReference type="Proteomes" id="UP000006983"/>
    </source>
</evidence>
<gene>
    <name evidence="1" type="ORF">RSSL_02232</name>
</gene>
<comment type="caution">
    <text evidence="1">The sequence shown here is derived from an EMBL/GenBank/DDBJ whole genome shotgun (WGS) entry which is preliminary data.</text>
</comment>
<dbReference type="AlphaFoldDB" id="J7T6G5"/>
<reference evidence="1 2" key="1">
    <citation type="journal article" date="2012" name="J. Bacteriol.">
        <title>Genome Sequence of the Lantibiotic Bacteriocin Producer Streptococcus salivarius Strain K12.</title>
        <authorList>
            <person name="Barretto C."/>
            <person name="Alvarez-Martin P."/>
            <person name="Foata F."/>
            <person name="Renault P."/>
            <person name="Berger B."/>
        </authorList>
    </citation>
    <scope>NUCLEOTIDE SEQUENCE [LARGE SCALE GENOMIC DNA]</scope>
    <source>
        <strain evidence="1 2">K12</strain>
    </source>
</reference>
<protein>
    <submittedName>
        <fullName evidence="1">Uncharacterized protein</fullName>
    </submittedName>
</protein>
<accession>J7T6G5</accession>
<evidence type="ECO:0000313" key="1">
    <source>
        <dbReference type="EMBL" id="EJO16605.1"/>
    </source>
</evidence>
<dbReference type="EMBL" id="ALIF01000001">
    <property type="protein sequence ID" value="EJO16605.1"/>
    <property type="molecule type" value="Genomic_DNA"/>
</dbReference>
<dbReference type="Proteomes" id="UP000006983">
    <property type="component" value="Unassembled WGS sequence"/>
</dbReference>
<name>J7T6G5_STRSL</name>
<proteinExistence type="predicted"/>
<keyword evidence="2" id="KW-1185">Reference proteome</keyword>
<sequence>MVGFFCRILEAKFQALKRRKDFSLAIFEFFR</sequence>